<name>A0A3P7K7V6_STRVU</name>
<organism evidence="1 2">
    <name type="scientific">Strongylus vulgaris</name>
    <name type="common">Blood worm</name>
    <dbReference type="NCBI Taxonomy" id="40348"/>
    <lineage>
        <taxon>Eukaryota</taxon>
        <taxon>Metazoa</taxon>
        <taxon>Ecdysozoa</taxon>
        <taxon>Nematoda</taxon>
        <taxon>Chromadorea</taxon>
        <taxon>Rhabditida</taxon>
        <taxon>Rhabditina</taxon>
        <taxon>Rhabditomorpha</taxon>
        <taxon>Strongyloidea</taxon>
        <taxon>Strongylidae</taxon>
        <taxon>Strongylus</taxon>
    </lineage>
</organism>
<protein>
    <submittedName>
        <fullName evidence="1">Uncharacterized protein</fullName>
    </submittedName>
</protein>
<dbReference type="AlphaFoldDB" id="A0A3P7K7V6"/>
<reference evidence="1 2" key="1">
    <citation type="submission" date="2018-11" db="EMBL/GenBank/DDBJ databases">
        <authorList>
            <consortium name="Pathogen Informatics"/>
        </authorList>
    </citation>
    <scope>NUCLEOTIDE SEQUENCE [LARGE SCALE GENOMIC DNA]</scope>
</reference>
<gene>
    <name evidence="1" type="ORF">SVUK_LOCUS2433</name>
</gene>
<dbReference type="Proteomes" id="UP000270094">
    <property type="component" value="Unassembled WGS sequence"/>
</dbReference>
<evidence type="ECO:0000313" key="2">
    <source>
        <dbReference type="Proteomes" id="UP000270094"/>
    </source>
</evidence>
<keyword evidence="2" id="KW-1185">Reference proteome</keyword>
<accession>A0A3P7K7V6</accession>
<proteinExistence type="predicted"/>
<dbReference type="EMBL" id="UYYB01005510">
    <property type="protein sequence ID" value="VDM67435.1"/>
    <property type="molecule type" value="Genomic_DNA"/>
</dbReference>
<evidence type="ECO:0000313" key="1">
    <source>
        <dbReference type="EMBL" id="VDM67435.1"/>
    </source>
</evidence>
<sequence length="93" mass="10145">MKQAHSGYSFNNSQGRYQAVQFDSVEVAEDEMRPEQLPSLYGMLRLGKVIGNLSSMEAPKMFAPSGSTTSNSNTTKSLALDVNNEGLKVQPTM</sequence>